<keyword evidence="1" id="KW-0472">Membrane</keyword>
<evidence type="ECO:0008006" key="3">
    <source>
        <dbReference type="Google" id="ProtNLM"/>
    </source>
</evidence>
<dbReference type="HOGENOM" id="CLU_1007868_0_0_4"/>
<protein>
    <recommendedName>
        <fullName evidence="3">Transmembrane protein</fullName>
    </recommendedName>
</protein>
<dbReference type="AlphaFoldDB" id="Q46W35"/>
<organism evidence="2">
    <name type="scientific">Cupriavidus pinatubonensis (strain JMP 134 / LMG 1197)</name>
    <name type="common">Cupriavidus necator (strain JMP 134)</name>
    <dbReference type="NCBI Taxonomy" id="264198"/>
    <lineage>
        <taxon>Bacteria</taxon>
        <taxon>Pseudomonadati</taxon>
        <taxon>Pseudomonadota</taxon>
        <taxon>Betaproteobacteria</taxon>
        <taxon>Burkholderiales</taxon>
        <taxon>Burkholderiaceae</taxon>
        <taxon>Cupriavidus</taxon>
    </lineage>
</organism>
<accession>Q46W35</accession>
<feature type="transmembrane region" description="Helical" evidence="1">
    <location>
        <begin position="239"/>
        <end position="257"/>
    </location>
</feature>
<dbReference type="KEGG" id="reu:Reut_A3290"/>
<dbReference type="EMBL" id="CP000090">
    <property type="protein sequence ID" value="AAZ62649.1"/>
    <property type="molecule type" value="Genomic_DNA"/>
</dbReference>
<proteinExistence type="predicted"/>
<gene>
    <name evidence="2" type="ordered locus">Reut_A3290</name>
</gene>
<feature type="transmembrane region" description="Helical" evidence="1">
    <location>
        <begin position="209"/>
        <end position="227"/>
    </location>
</feature>
<reference evidence="2" key="1">
    <citation type="submission" date="2005-08" db="EMBL/GenBank/DDBJ databases">
        <title>Complete sequence of Chromosome1 of Ralstonia eutropha JMP134.</title>
        <authorList>
            <person name="Copeland A."/>
            <person name="Lucas S."/>
            <person name="Lapidus A."/>
            <person name="Barry K."/>
            <person name="Detter J.C."/>
            <person name="Glavina T."/>
            <person name="Hammon N."/>
            <person name="Israni S."/>
            <person name="Pitluck S."/>
            <person name="Goltsman E."/>
            <person name="Martinez M."/>
            <person name="Schmutz J."/>
            <person name="Larimer F."/>
            <person name="Land M."/>
            <person name="Lykidis A."/>
            <person name="Richardson P."/>
        </authorList>
    </citation>
    <scope>NUCLEOTIDE SEQUENCE</scope>
    <source>
        <strain evidence="2">JMP134</strain>
    </source>
</reference>
<feature type="transmembrane region" description="Helical" evidence="1">
    <location>
        <begin position="91"/>
        <end position="113"/>
    </location>
</feature>
<keyword evidence="1" id="KW-1133">Transmembrane helix</keyword>
<name>Q46W35_CUPPJ</name>
<keyword evidence="1" id="KW-0812">Transmembrane</keyword>
<feature type="transmembrane region" description="Helical" evidence="1">
    <location>
        <begin position="133"/>
        <end position="155"/>
    </location>
</feature>
<evidence type="ECO:0000313" key="2">
    <source>
        <dbReference type="EMBL" id="AAZ62649.1"/>
    </source>
</evidence>
<evidence type="ECO:0000256" key="1">
    <source>
        <dbReference type="SAM" id="Phobius"/>
    </source>
</evidence>
<sequence length="299" mass="32281">MDGWRPCPARRDSRWDVTIGIRQTLPATCCCGDNGGIARADPIPHFSAMYSRLPSTYELLEALAAVPAPAPVPASASAVGATPWPQRAGRAFWLGFVVTLVATLIAAAGLVVWRLVLKHPLAPWSIRLTEALLVLSAACYAASGLMRLPGVLAILRNPLRWQAVQMDLDSAIENALLRRLGRIHPLQLQARQRRVALQLRLWEGMARTVGLLLALAPAALVLVSGLHPLPHQAEMKGSLLWLYAVMVVVGAAFYLYVHAQCSRPLRRLSHVLAEAAEINARLGAKRAGLAPSTEPAPAQ</sequence>